<dbReference type="InterPro" id="IPR036935">
    <property type="entry name" value="Ribosomal_bL9_N_sf"/>
</dbReference>
<evidence type="ECO:0000313" key="7">
    <source>
        <dbReference type="Proteomes" id="UP001530293"/>
    </source>
</evidence>
<dbReference type="PANTHER" id="PTHR21368">
    <property type="entry name" value="50S RIBOSOMAL PROTEIN L9"/>
    <property type="match status" value="1"/>
</dbReference>
<accession>A0ABD3MCY2</accession>
<evidence type="ECO:0000256" key="1">
    <source>
        <dbReference type="ARBA" id="ARBA00010605"/>
    </source>
</evidence>
<evidence type="ECO:0000256" key="2">
    <source>
        <dbReference type="ARBA" id="ARBA00022980"/>
    </source>
</evidence>
<keyword evidence="2" id="KW-0689">Ribosomal protein</keyword>
<evidence type="ECO:0000256" key="3">
    <source>
        <dbReference type="ARBA" id="ARBA00023274"/>
    </source>
</evidence>
<evidence type="ECO:0000313" key="6">
    <source>
        <dbReference type="EMBL" id="KAL3761653.1"/>
    </source>
</evidence>
<dbReference type="InterPro" id="IPR020070">
    <property type="entry name" value="Ribosomal_bL9_N"/>
</dbReference>
<dbReference type="Pfam" id="PF01281">
    <property type="entry name" value="Ribosomal_L9_N"/>
    <property type="match status" value="1"/>
</dbReference>
<dbReference type="SUPFAM" id="SSF55658">
    <property type="entry name" value="L9 N-domain-like"/>
    <property type="match status" value="1"/>
</dbReference>
<feature type="region of interest" description="Disordered" evidence="4">
    <location>
        <begin position="222"/>
        <end position="242"/>
    </location>
</feature>
<comment type="similarity">
    <text evidence="1">Belongs to the bacterial ribosomal protein bL9 family.</text>
</comment>
<proteinExistence type="inferred from homology"/>
<name>A0ABD3MCY2_9STRA</name>
<dbReference type="Proteomes" id="UP001530293">
    <property type="component" value="Unassembled WGS sequence"/>
</dbReference>
<dbReference type="EMBL" id="JALLBG020000148">
    <property type="protein sequence ID" value="KAL3761653.1"/>
    <property type="molecule type" value="Genomic_DNA"/>
</dbReference>
<evidence type="ECO:0000259" key="5">
    <source>
        <dbReference type="Pfam" id="PF01281"/>
    </source>
</evidence>
<dbReference type="AlphaFoldDB" id="A0ABD3MCY2"/>
<dbReference type="InterPro" id="IPR000244">
    <property type="entry name" value="Ribosomal_bL9"/>
</dbReference>
<organism evidence="6 7">
    <name type="scientific">Discostella pseudostelligera</name>
    <dbReference type="NCBI Taxonomy" id="259834"/>
    <lineage>
        <taxon>Eukaryota</taxon>
        <taxon>Sar</taxon>
        <taxon>Stramenopiles</taxon>
        <taxon>Ochrophyta</taxon>
        <taxon>Bacillariophyta</taxon>
        <taxon>Coscinodiscophyceae</taxon>
        <taxon>Thalassiosirophycidae</taxon>
        <taxon>Stephanodiscales</taxon>
        <taxon>Stephanodiscaceae</taxon>
        <taxon>Discostella</taxon>
    </lineage>
</organism>
<dbReference type="GO" id="GO:0005840">
    <property type="term" value="C:ribosome"/>
    <property type="evidence" value="ECO:0007669"/>
    <property type="project" value="UniProtKB-KW"/>
</dbReference>
<gene>
    <name evidence="6" type="ORF">ACHAWU_000140</name>
</gene>
<protein>
    <recommendedName>
        <fullName evidence="5">Ribosomal protein L9 domain-containing protein</fullName>
    </recommendedName>
</protein>
<comment type="caution">
    <text evidence="6">The sequence shown here is derived from an EMBL/GenBank/DDBJ whole genome shotgun (WGS) entry which is preliminary data.</text>
</comment>
<sequence>MASTICFSSLLCRGQRGFPSVSGIIQQQLRHKHQVRVIVTQDLPEGHMRGIYAGEVHNVAAGYARNYLIPKKMAVYATPRNFERCGLIDPDIAAKEEAAQQKLASATESDEDNADLKAADLLRRYLRSKTVKIIRHVDPNQPLMCHPGHVTAQNLREKLSKQLKIDLEEHETIHIRNEPVVALEEKGEAELMQLIMEMATVNVPVKTEVEVSAGEDGTDAVAVEGEGETNANDSVTATSSQEKAKDCDTKIKLLGDYVAKITLAGGHVVPLKFNIGRR</sequence>
<feature type="compositionally biased region" description="Polar residues" evidence="4">
    <location>
        <begin position="229"/>
        <end position="241"/>
    </location>
</feature>
<dbReference type="GO" id="GO:1990904">
    <property type="term" value="C:ribonucleoprotein complex"/>
    <property type="evidence" value="ECO:0007669"/>
    <property type="project" value="UniProtKB-KW"/>
</dbReference>
<evidence type="ECO:0000256" key="4">
    <source>
        <dbReference type="SAM" id="MobiDB-lite"/>
    </source>
</evidence>
<feature type="domain" description="Ribosomal protein L9" evidence="5">
    <location>
        <begin position="53"/>
        <end position="83"/>
    </location>
</feature>
<dbReference type="Gene3D" id="3.40.5.10">
    <property type="entry name" value="Ribosomal protein L9, N-terminal domain"/>
    <property type="match status" value="1"/>
</dbReference>
<keyword evidence="3" id="KW-0687">Ribonucleoprotein</keyword>
<keyword evidence="7" id="KW-1185">Reference proteome</keyword>
<dbReference type="InterPro" id="IPR009027">
    <property type="entry name" value="Ribosomal_bL9/RNase_H1_N"/>
</dbReference>
<reference evidence="6 7" key="1">
    <citation type="submission" date="2024-10" db="EMBL/GenBank/DDBJ databases">
        <title>Updated reference genomes for cyclostephanoid diatoms.</title>
        <authorList>
            <person name="Roberts W.R."/>
            <person name="Alverson A.J."/>
        </authorList>
    </citation>
    <scope>NUCLEOTIDE SEQUENCE [LARGE SCALE GENOMIC DNA]</scope>
    <source>
        <strain evidence="6 7">AJA232-27</strain>
    </source>
</reference>